<dbReference type="Proteomes" id="UP001155241">
    <property type="component" value="Unassembled WGS sequence"/>
</dbReference>
<dbReference type="Gene3D" id="3.30.1390.10">
    <property type="match status" value="1"/>
</dbReference>
<dbReference type="GO" id="GO:0003735">
    <property type="term" value="F:structural constituent of ribosome"/>
    <property type="evidence" value="ECO:0007669"/>
    <property type="project" value="InterPro"/>
</dbReference>
<dbReference type="InterPro" id="IPR014719">
    <property type="entry name" value="Ribosomal_bL12_C/ClpS-like"/>
</dbReference>
<feature type="domain" description="Large ribosomal subunit protein bL12 C-terminal" evidence="1">
    <location>
        <begin position="17"/>
        <end position="53"/>
    </location>
</feature>
<protein>
    <submittedName>
        <fullName evidence="2">Ribosomal protein L7/L12</fullName>
    </submittedName>
</protein>
<gene>
    <name evidence="2" type="ORF">NG895_06250</name>
</gene>
<name>A0A9X2F885_9BACT</name>
<sequence>MSLTDEKRDQINEAIFRGQKIEAIKIYRESTGEGLKESKEFIETLTDSLREEYPDRVPAQATGCGAAALLLCGAVGASVWWCVA</sequence>
<dbReference type="InterPro" id="IPR013823">
    <property type="entry name" value="Ribosomal_bL12_C"/>
</dbReference>
<keyword evidence="2" id="KW-0689">Ribosomal protein</keyword>
<reference evidence="2" key="1">
    <citation type="submission" date="2022-06" db="EMBL/GenBank/DDBJ databases">
        <title>Aeoliella straminimaris, a novel planctomycete from sediments.</title>
        <authorList>
            <person name="Vitorino I.R."/>
            <person name="Lage O.M."/>
        </authorList>
    </citation>
    <scope>NUCLEOTIDE SEQUENCE</scope>
    <source>
        <strain evidence="2">ICT_H6.2</strain>
    </source>
</reference>
<dbReference type="AlphaFoldDB" id="A0A9X2F885"/>
<keyword evidence="2" id="KW-0687">Ribonucleoprotein</keyword>
<organism evidence="2 3">
    <name type="scientific">Aeoliella straminimaris</name>
    <dbReference type="NCBI Taxonomy" id="2954799"/>
    <lineage>
        <taxon>Bacteria</taxon>
        <taxon>Pseudomonadati</taxon>
        <taxon>Planctomycetota</taxon>
        <taxon>Planctomycetia</taxon>
        <taxon>Pirellulales</taxon>
        <taxon>Lacipirellulaceae</taxon>
        <taxon>Aeoliella</taxon>
    </lineage>
</organism>
<dbReference type="GO" id="GO:0006412">
    <property type="term" value="P:translation"/>
    <property type="evidence" value="ECO:0007669"/>
    <property type="project" value="InterPro"/>
</dbReference>
<keyword evidence="3" id="KW-1185">Reference proteome</keyword>
<evidence type="ECO:0000313" key="3">
    <source>
        <dbReference type="Proteomes" id="UP001155241"/>
    </source>
</evidence>
<dbReference type="GO" id="GO:0005840">
    <property type="term" value="C:ribosome"/>
    <property type="evidence" value="ECO:0007669"/>
    <property type="project" value="UniProtKB-KW"/>
</dbReference>
<dbReference type="SUPFAM" id="SSF54736">
    <property type="entry name" value="ClpS-like"/>
    <property type="match status" value="1"/>
</dbReference>
<dbReference type="Pfam" id="PF00542">
    <property type="entry name" value="Ribosomal_L12"/>
    <property type="match status" value="1"/>
</dbReference>
<evidence type="ECO:0000259" key="1">
    <source>
        <dbReference type="Pfam" id="PF00542"/>
    </source>
</evidence>
<dbReference type="EMBL" id="JAMXLR010000024">
    <property type="protein sequence ID" value="MCO6043503.1"/>
    <property type="molecule type" value="Genomic_DNA"/>
</dbReference>
<accession>A0A9X2F885</accession>
<comment type="caution">
    <text evidence="2">The sequence shown here is derived from an EMBL/GenBank/DDBJ whole genome shotgun (WGS) entry which is preliminary data.</text>
</comment>
<evidence type="ECO:0000313" key="2">
    <source>
        <dbReference type="EMBL" id="MCO6043503.1"/>
    </source>
</evidence>
<dbReference type="RefSeq" id="WP_252851609.1">
    <property type="nucleotide sequence ID" value="NZ_JAMXLR010000024.1"/>
</dbReference>
<proteinExistence type="predicted"/>